<comment type="similarity">
    <text evidence="5">Belongs to the SAT4 family.</text>
</comment>
<protein>
    <recommendedName>
        <fullName evidence="12">AB hydrolase-1 domain-containing protein</fullName>
    </recommendedName>
</protein>
<keyword evidence="3 7" id="KW-1133">Transmembrane helix</keyword>
<dbReference type="Gene3D" id="3.40.50.1820">
    <property type="entry name" value="alpha/beta hydrolase"/>
    <property type="match status" value="1"/>
</dbReference>
<feature type="transmembrane region" description="Helical" evidence="7">
    <location>
        <begin position="573"/>
        <end position="595"/>
    </location>
</feature>
<dbReference type="AlphaFoldDB" id="A0A8H3P2W1"/>
<feature type="transmembrane region" description="Helical" evidence="7">
    <location>
        <begin position="420"/>
        <end position="441"/>
    </location>
</feature>
<evidence type="ECO:0000256" key="7">
    <source>
        <dbReference type="SAM" id="Phobius"/>
    </source>
</evidence>
<dbReference type="Pfam" id="PF20684">
    <property type="entry name" value="Fung_rhodopsin"/>
    <property type="match status" value="1"/>
</dbReference>
<evidence type="ECO:0008006" key="12">
    <source>
        <dbReference type="Google" id="ProtNLM"/>
    </source>
</evidence>
<feature type="transmembrane region" description="Helical" evidence="7">
    <location>
        <begin position="541"/>
        <end position="561"/>
    </location>
</feature>
<feature type="transmembrane region" description="Helical" evidence="7">
    <location>
        <begin position="615"/>
        <end position="635"/>
    </location>
</feature>
<feature type="region of interest" description="Disordered" evidence="6">
    <location>
        <begin position="662"/>
        <end position="717"/>
    </location>
</feature>
<dbReference type="Pfam" id="PF00561">
    <property type="entry name" value="Abhydrolase_1"/>
    <property type="match status" value="1"/>
</dbReference>
<dbReference type="PANTHER" id="PTHR33048:SF151">
    <property type="entry name" value="INTEGRAL MEMBRANE PROTEIN"/>
    <property type="match status" value="1"/>
</dbReference>
<evidence type="ECO:0000313" key="11">
    <source>
        <dbReference type="Proteomes" id="UP000465221"/>
    </source>
</evidence>
<evidence type="ECO:0000313" key="10">
    <source>
        <dbReference type="EMBL" id="GFF40662.1"/>
    </source>
</evidence>
<accession>A0A8H3P2W1</accession>
<dbReference type="GO" id="GO:0016020">
    <property type="term" value="C:membrane"/>
    <property type="evidence" value="ECO:0007669"/>
    <property type="project" value="UniProtKB-SubCell"/>
</dbReference>
<evidence type="ECO:0000256" key="1">
    <source>
        <dbReference type="ARBA" id="ARBA00004141"/>
    </source>
</evidence>
<dbReference type="InterPro" id="IPR052337">
    <property type="entry name" value="SAT4-like"/>
</dbReference>
<evidence type="ECO:0000256" key="3">
    <source>
        <dbReference type="ARBA" id="ARBA00022989"/>
    </source>
</evidence>
<sequence>MAATKTIQVPHLGGITAGYALSNDRYDPSKPTCVLINSMCTTVSLYRDQFSDVALTDAMNLLAIEPLGHGSTSCPSEHFTYWDSALMALQVMDKLGIDKAFALGTSQGGWIVTRMALLAPNRVGASPCIREILGLMPLGTSMDYESADSRSKGCWDPVPALRPFYEKWTSAVATPDFLVDDVWCGMVGGIGFGASASEELSAFWTKTLKEVYKGDEGRKKVRMAVICLLSRDGLLLRLGDIKCPVHWLQGTEDTPFGKTVPVEQIKLFSSSVEAKLVMIEGGAHYLNATNPKEVNAALLEMVNKLTVHTLHFAALLAHFEREDRLFWSYNGLGSPNGQFDFFGSSNECPQNEWQCIFPKEYGLESFCLDMAHGGKDSDHEDSLQPWVTATTASVTVLAFVMICLRLLARWERKQKLWWDDWMIVFSMGWNLVVVGFIFAMVKEGMGLHAGTAVPISNQVMIAKFLVVAEILYVFNLVWTKLSILLMYYRIFHFPYFKRWAYIIGTFVVLWVICITFLFIFICVPVQKLWYPNLPGRCINQVGTWVANAASTILTDLAILVLPMPQVWKLQLRLSEKLALTFAFSLGFFVVFASAYRFSVLFSYTSADSSYTLAPTVGWTAIEMSAGIVSACLPTLRPALQAIVRILGIQGALPALLRSRTVPMSQTGQSNQSQNGLTAQGHKGSGVGHSSHSRRHSFYHLPDESDSAGGHPMTPEQLDASLRPEYDHGRMVTNVLGSKGRNVDSASDEIPLHGIRVQKDFTQVKE</sequence>
<dbReference type="InterPro" id="IPR029058">
    <property type="entry name" value="AB_hydrolase_fold"/>
</dbReference>
<reference evidence="10 11" key="1">
    <citation type="submission" date="2020-01" db="EMBL/GenBank/DDBJ databases">
        <title>Draft genome sequence of Aspergillus udagawae IFM 46972.</title>
        <authorList>
            <person name="Takahashi H."/>
            <person name="Yaguchi T."/>
        </authorList>
    </citation>
    <scope>NUCLEOTIDE SEQUENCE [LARGE SCALE GENOMIC DNA]</scope>
    <source>
        <strain evidence="10 11">IFM 46972</strain>
    </source>
</reference>
<evidence type="ECO:0000256" key="5">
    <source>
        <dbReference type="ARBA" id="ARBA00038359"/>
    </source>
</evidence>
<feature type="domain" description="Rhodopsin" evidence="9">
    <location>
        <begin position="404"/>
        <end position="640"/>
    </location>
</feature>
<dbReference type="InterPro" id="IPR049326">
    <property type="entry name" value="Rhodopsin_dom_fungi"/>
</dbReference>
<evidence type="ECO:0000256" key="6">
    <source>
        <dbReference type="SAM" id="MobiDB-lite"/>
    </source>
</evidence>
<keyword evidence="4 7" id="KW-0472">Membrane</keyword>
<dbReference type="InterPro" id="IPR000073">
    <property type="entry name" value="AB_hydrolase_1"/>
</dbReference>
<feature type="transmembrane region" description="Helical" evidence="7">
    <location>
        <begin position="461"/>
        <end position="487"/>
    </location>
</feature>
<evidence type="ECO:0000256" key="4">
    <source>
        <dbReference type="ARBA" id="ARBA00023136"/>
    </source>
</evidence>
<feature type="domain" description="AB hydrolase-1" evidence="8">
    <location>
        <begin position="58"/>
        <end position="124"/>
    </location>
</feature>
<feature type="compositionally biased region" description="Low complexity" evidence="6">
    <location>
        <begin position="664"/>
        <end position="675"/>
    </location>
</feature>
<evidence type="ECO:0000259" key="9">
    <source>
        <dbReference type="Pfam" id="PF20684"/>
    </source>
</evidence>
<comment type="subcellular location">
    <subcellularLocation>
        <location evidence="1">Membrane</location>
        <topology evidence="1">Multi-pass membrane protein</topology>
    </subcellularLocation>
</comment>
<dbReference type="PANTHER" id="PTHR33048">
    <property type="entry name" value="PTH11-LIKE INTEGRAL MEMBRANE PROTEIN (AFU_ORTHOLOGUE AFUA_5G11245)"/>
    <property type="match status" value="1"/>
</dbReference>
<dbReference type="EMBL" id="BLKC01000042">
    <property type="protein sequence ID" value="GFF40662.1"/>
    <property type="molecule type" value="Genomic_DNA"/>
</dbReference>
<evidence type="ECO:0000259" key="8">
    <source>
        <dbReference type="Pfam" id="PF00561"/>
    </source>
</evidence>
<dbReference type="Proteomes" id="UP000465221">
    <property type="component" value="Unassembled WGS sequence"/>
</dbReference>
<keyword evidence="2 7" id="KW-0812">Transmembrane</keyword>
<feature type="transmembrane region" description="Helical" evidence="7">
    <location>
        <begin position="499"/>
        <end position="521"/>
    </location>
</feature>
<evidence type="ECO:0000256" key="2">
    <source>
        <dbReference type="ARBA" id="ARBA00022692"/>
    </source>
</evidence>
<name>A0A8H3P2W1_9EURO</name>
<gene>
    <name evidence="10" type="ORF">IFM46972_06285</name>
</gene>
<feature type="transmembrane region" description="Helical" evidence="7">
    <location>
        <begin position="386"/>
        <end position="408"/>
    </location>
</feature>
<organism evidence="10 11">
    <name type="scientific">Aspergillus udagawae</name>
    <dbReference type="NCBI Taxonomy" id="91492"/>
    <lineage>
        <taxon>Eukaryota</taxon>
        <taxon>Fungi</taxon>
        <taxon>Dikarya</taxon>
        <taxon>Ascomycota</taxon>
        <taxon>Pezizomycotina</taxon>
        <taxon>Eurotiomycetes</taxon>
        <taxon>Eurotiomycetidae</taxon>
        <taxon>Eurotiales</taxon>
        <taxon>Aspergillaceae</taxon>
        <taxon>Aspergillus</taxon>
        <taxon>Aspergillus subgen. Fumigati</taxon>
    </lineage>
</organism>
<proteinExistence type="inferred from homology"/>
<comment type="caution">
    <text evidence="10">The sequence shown here is derived from an EMBL/GenBank/DDBJ whole genome shotgun (WGS) entry which is preliminary data.</text>
</comment>
<dbReference type="SUPFAM" id="SSF53474">
    <property type="entry name" value="alpha/beta-Hydrolases"/>
    <property type="match status" value="1"/>
</dbReference>